<dbReference type="RefSeq" id="WP_218096685.1">
    <property type="nucleotide sequence ID" value="NZ_CAJVCE010000001.1"/>
</dbReference>
<dbReference type="InterPro" id="IPR014145">
    <property type="entry name" value="LigD_pol_dom"/>
</dbReference>
<protein>
    <submittedName>
        <fullName evidence="2">Bifunctional non-homologous end joining protein LigD</fullName>
    </submittedName>
</protein>
<comment type="caution">
    <text evidence="2">The sequence shown here is derived from an EMBL/GenBank/DDBJ whole genome shotgun (WGS) entry which is preliminary data.</text>
</comment>
<dbReference type="InterPro" id="IPR052171">
    <property type="entry name" value="NHEJ_LigD"/>
</dbReference>
<sequence length="302" mass="34733">MNDLTVNVEGKELTITNPDKLLWPAARISKKQYIAYLSAVAPYLLSYAKDRMLMIWRYPEGIEGKRLEERSIHGHAHNWVPRIVYQEKERILLNNAATLVWVANMAALELHVPFDTYQRKDFPTELVLDLDPPDEHSFVMASEVALRIKAVLDSLTLTSVPKTSGATGLQIYVPIVPKYPFEDTRLVNRFVAEFIQQQLPGLVTLDRVVRRRGGKLYLDYMQLWRGRTMPAPYSVRARKEATVSTPLLWEEIERGIRPVDFTMQSVVARLQTLGDLFSPITTDKARNINSLDEIIRFVKARR</sequence>
<accession>A0ABM8VAJ5</accession>
<organism evidence="2 3">
    <name type="scientific">Paenibacillus allorhizosphaerae</name>
    <dbReference type="NCBI Taxonomy" id="2849866"/>
    <lineage>
        <taxon>Bacteria</taxon>
        <taxon>Bacillati</taxon>
        <taxon>Bacillota</taxon>
        <taxon>Bacilli</taxon>
        <taxon>Bacillales</taxon>
        <taxon>Paenibacillaceae</taxon>
        <taxon>Paenibacillus</taxon>
    </lineage>
</organism>
<evidence type="ECO:0000259" key="1">
    <source>
        <dbReference type="Pfam" id="PF21686"/>
    </source>
</evidence>
<dbReference type="PANTHER" id="PTHR42705:SF2">
    <property type="entry name" value="BIFUNCTIONAL NON-HOMOLOGOUS END JOINING PROTEIN LIGD"/>
    <property type="match status" value="1"/>
</dbReference>
<proteinExistence type="predicted"/>
<dbReference type="PANTHER" id="PTHR42705">
    <property type="entry name" value="BIFUNCTIONAL NON-HOMOLOGOUS END JOINING PROTEIN LIGD"/>
    <property type="match status" value="1"/>
</dbReference>
<name>A0ABM8VAJ5_9BACL</name>
<keyword evidence="3" id="KW-1185">Reference proteome</keyword>
<feature type="domain" description="DNA ligase D polymerase" evidence="1">
    <location>
        <begin position="30"/>
        <end position="277"/>
    </location>
</feature>
<reference evidence="2 3" key="1">
    <citation type="submission" date="2021-06" db="EMBL/GenBank/DDBJ databases">
        <authorList>
            <person name="Criscuolo A."/>
        </authorList>
    </citation>
    <scope>NUCLEOTIDE SEQUENCE [LARGE SCALE GENOMIC DNA]</scope>
    <source>
        <strain evidence="3">CIP 111802</strain>
    </source>
</reference>
<dbReference type="Proteomes" id="UP000730618">
    <property type="component" value="Unassembled WGS sequence"/>
</dbReference>
<evidence type="ECO:0000313" key="3">
    <source>
        <dbReference type="Proteomes" id="UP000730618"/>
    </source>
</evidence>
<dbReference type="EMBL" id="CAJVCE010000001">
    <property type="protein sequence ID" value="CAG7616664.1"/>
    <property type="molecule type" value="Genomic_DNA"/>
</dbReference>
<gene>
    <name evidence="2" type="primary">ligd_1</name>
    <name evidence="2" type="ORF">PAECIP111802_00313</name>
</gene>
<dbReference type="Pfam" id="PF21686">
    <property type="entry name" value="LigD_Prim-Pol"/>
    <property type="match status" value="1"/>
</dbReference>
<evidence type="ECO:0000313" key="2">
    <source>
        <dbReference type="EMBL" id="CAG7616664.1"/>
    </source>
</evidence>
<dbReference type="NCBIfam" id="TIGR02778">
    <property type="entry name" value="ligD_pol"/>
    <property type="match status" value="1"/>
</dbReference>